<dbReference type="Proteomes" id="UP001501319">
    <property type="component" value="Unassembled WGS sequence"/>
</dbReference>
<dbReference type="EMBL" id="BAAANE010000011">
    <property type="protein sequence ID" value="GAA1658262.1"/>
    <property type="molecule type" value="Genomic_DNA"/>
</dbReference>
<keyword evidence="2" id="KW-0812">Transmembrane</keyword>
<evidence type="ECO:0000256" key="1">
    <source>
        <dbReference type="SAM" id="MobiDB-lite"/>
    </source>
</evidence>
<reference evidence="3 4" key="1">
    <citation type="journal article" date="2019" name="Int. J. Syst. Evol. Microbiol.">
        <title>The Global Catalogue of Microorganisms (GCM) 10K type strain sequencing project: providing services to taxonomists for standard genome sequencing and annotation.</title>
        <authorList>
            <consortium name="The Broad Institute Genomics Platform"/>
            <consortium name="The Broad Institute Genome Sequencing Center for Infectious Disease"/>
            <person name="Wu L."/>
            <person name="Ma J."/>
        </authorList>
    </citation>
    <scope>NUCLEOTIDE SEQUENCE [LARGE SCALE GENOMIC DNA]</scope>
    <source>
        <strain evidence="3 4">JCM 14306</strain>
    </source>
</reference>
<evidence type="ECO:0000313" key="3">
    <source>
        <dbReference type="EMBL" id="GAA1658262.1"/>
    </source>
</evidence>
<comment type="caution">
    <text evidence="3">The sequence shown here is derived from an EMBL/GenBank/DDBJ whole genome shotgun (WGS) entry which is preliminary data.</text>
</comment>
<keyword evidence="4" id="KW-1185">Reference proteome</keyword>
<organism evidence="3 4">
    <name type="scientific">Kribbella alba</name>
    <dbReference type="NCBI Taxonomy" id="190197"/>
    <lineage>
        <taxon>Bacteria</taxon>
        <taxon>Bacillati</taxon>
        <taxon>Actinomycetota</taxon>
        <taxon>Actinomycetes</taxon>
        <taxon>Propionibacteriales</taxon>
        <taxon>Kribbellaceae</taxon>
        <taxon>Kribbella</taxon>
    </lineage>
</organism>
<proteinExistence type="predicted"/>
<keyword evidence="2" id="KW-1133">Transmembrane helix</keyword>
<gene>
    <name evidence="3" type="ORF">GCM10009744_59360</name>
</gene>
<feature type="region of interest" description="Disordered" evidence="1">
    <location>
        <begin position="1"/>
        <end position="24"/>
    </location>
</feature>
<evidence type="ECO:0000256" key="2">
    <source>
        <dbReference type="SAM" id="Phobius"/>
    </source>
</evidence>
<keyword evidence="2" id="KW-0472">Membrane</keyword>
<protein>
    <submittedName>
        <fullName evidence="3">Uncharacterized protein</fullName>
    </submittedName>
</protein>
<name>A0ABN2FTL6_9ACTN</name>
<sequence>MPTCCRPNDVPQRRSPGTRAGSVSKALPGKFHKLCKSALLCLASIDHVAHRCDYRSPHWVSATDPTGESMATGFWVLMLITLVLYIAIIGDIHRDLQDA</sequence>
<evidence type="ECO:0000313" key="4">
    <source>
        <dbReference type="Proteomes" id="UP001501319"/>
    </source>
</evidence>
<feature type="transmembrane region" description="Helical" evidence="2">
    <location>
        <begin position="73"/>
        <end position="92"/>
    </location>
</feature>
<accession>A0ABN2FTL6</accession>